<gene>
    <name evidence="2" type="ORF">NCTC12965_06663</name>
</gene>
<dbReference type="InterPro" id="IPR005546">
    <property type="entry name" value="Autotransporte_beta"/>
</dbReference>
<protein>
    <submittedName>
        <fullName evidence="2">Uncharacterized protein with a C-terminal OMP (Outer membrane protein) domain</fullName>
    </submittedName>
</protein>
<dbReference type="Gene3D" id="2.40.128.130">
    <property type="entry name" value="Autotransporter beta-domain"/>
    <property type="match status" value="1"/>
</dbReference>
<reference evidence="2" key="1">
    <citation type="submission" date="2019-05" db="EMBL/GenBank/DDBJ databases">
        <authorList>
            <consortium name="Pathogen Informatics"/>
        </authorList>
    </citation>
    <scope>NUCLEOTIDE SEQUENCE [LARGE SCALE GENOMIC DNA]</scope>
    <source>
        <strain evidence="2">NCTC12965</strain>
    </source>
</reference>
<organism evidence="2">
    <name type="scientific">Serratia fonticola</name>
    <dbReference type="NCBI Taxonomy" id="47917"/>
    <lineage>
        <taxon>Bacteria</taxon>
        <taxon>Pseudomonadati</taxon>
        <taxon>Pseudomonadota</taxon>
        <taxon>Gammaproteobacteria</taxon>
        <taxon>Enterobacterales</taxon>
        <taxon>Yersiniaceae</taxon>
        <taxon>Serratia</taxon>
    </lineage>
</organism>
<dbReference type="SUPFAM" id="SSF103515">
    <property type="entry name" value="Autotransporter"/>
    <property type="match status" value="1"/>
</dbReference>
<proteinExistence type="predicted"/>
<accession>A0A4U9W5J3</accession>
<evidence type="ECO:0000313" key="2">
    <source>
        <dbReference type="EMBL" id="VTR54062.1"/>
    </source>
</evidence>
<dbReference type="EMBL" id="CABEEZ010000131">
    <property type="protein sequence ID" value="VTR54062.1"/>
    <property type="molecule type" value="Genomic_DNA"/>
</dbReference>
<dbReference type="InterPro" id="IPR036709">
    <property type="entry name" value="Autotransporte_beta_dom_sf"/>
</dbReference>
<dbReference type="AlphaFoldDB" id="A0A4U9W5J3"/>
<name>A0A4U9W5J3_SERFO</name>
<dbReference type="Pfam" id="PF03797">
    <property type="entry name" value="Autotransporter"/>
    <property type="match status" value="1"/>
</dbReference>
<feature type="domain" description="Autotransporter" evidence="1">
    <location>
        <begin position="3"/>
        <end position="121"/>
    </location>
</feature>
<sequence length="131" mass="13943">MAPIGSWSNVDYGQSSMDVDFFAALIGSEIDVSSSTKLGLYFGAGSTDFKGGSSGKIDSDDLHFGVYGVSKIADVASLNYGAMYTKQDRDANRTLSVLDQVGTNSVSPNVDITQLFAEAAYSGFNTDSYFR</sequence>
<evidence type="ECO:0000259" key="1">
    <source>
        <dbReference type="Pfam" id="PF03797"/>
    </source>
</evidence>